<proteinExistence type="predicted"/>
<dbReference type="Gene3D" id="3.40.960.10">
    <property type="entry name" value="VSR Endonuclease"/>
    <property type="match status" value="1"/>
</dbReference>
<reference evidence="2 3" key="1">
    <citation type="submission" date="2019-01" db="EMBL/GenBank/DDBJ databases">
        <title>Genome sequencing of strain FW100M-8.</title>
        <authorList>
            <person name="Heo J."/>
            <person name="Kim S.-J."/>
            <person name="Kim J.-S."/>
            <person name="Hong S.-B."/>
            <person name="Kwon S.-W."/>
        </authorList>
    </citation>
    <scope>NUCLEOTIDE SEQUENCE [LARGE SCALE GENOMIC DNA]</scope>
    <source>
        <strain evidence="2 3">FW100M-8</strain>
    </source>
</reference>
<gene>
    <name evidence="2" type="ORF">ET445_16510</name>
</gene>
<name>A0A4P6FJC2_9MICO</name>
<dbReference type="AlphaFoldDB" id="A0A4P6FJC2"/>
<evidence type="ECO:0000313" key="2">
    <source>
        <dbReference type="EMBL" id="QAY74699.1"/>
    </source>
</evidence>
<accession>A0A4P6FJC2</accession>
<dbReference type="KEGG" id="agf:ET445_16510"/>
<keyword evidence="3" id="KW-1185">Reference proteome</keyword>
<dbReference type="RefSeq" id="WP_129192243.1">
    <property type="nucleotide sequence ID" value="NZ_CP035491.1"/>
</dbReference>
<evidence type="ECO:0000313" key="3">
    <source>
        <dbReference type="Proteomes" id="UP000291259"/>
    </source>
</evidence>
<protein>
    <submittedName>
        <fullName evidence="2">DUF559 domain-containing protein</fullName>
    </submittedName>
</protein>
<feature type="domain" description="DUF559" evidence="1">
    <location>
        <begin position="214"/>
        <end position="287"/>
    </location>
</feature>
<organism evidence="2 3">
    <name type="scientific">Agromyces protaetiae</name>
    <dbReference type="NCBI Taxonomy" id="2509455"/>
    <lineage>
        <taxon>Bacteria</taxon>
        <taxon>Bacillati</taxon>
        <taxon>Actinomycetota</taxon>
        <taxon>Actinomycetes</taxon>
        <taxon>Micrococcales</taxon>
        <taxon>Microbacteriaceae</taxon>
        <taxon>Agromyces</taxon>
    </lineage>
</organism>
<dbReference type="InterPro" id="IPR007569">
    <property type="entry name" value="DUF559"/>
</dbReference>
<dbReference type="OrthoDB" id="4701311at2"/>
<dbReference type="EMBL" id="CP035491">
    <property type="protein sequence ID" value="QAY74699.1"/>
    <property type="molecule type" value="Genomic_DNA"/>
</dbReference>
<sequence>MDTASGPAIRRAMAPHGIAHREQLRAAGARMRDIRTLVDRGVLQRIRRDWFATTGCHGLVVRAAYAGATLSCTSAATVLGLWEVGGREVHVAAGRGTTRIHREPLATHAEGLLPLRVHWTRDPMPPAAPRARALIDDISRVLVAVAACCTLEESVAVIDSALRRGAITMFELRQLAERSSAVRRVIDFVHPASDSGYESDVRVRLARRGVTMVPQVVIDGHPVDGLIGSRLVLQIDGYGPHSDRRTRNRDLAQDERLRRIGHIVLRFSADQVRREWPMVESAVLSVIAAGRHNF</sequence>
<dbReference type="Proteomes" id="UP000291259">
    <property type="component" value="Chromosome"/>
</dbReference>
<dbReference type="Pfam" id="PF04480">
    <property type="entry name" value="DUF559"/>
    <property type="match status" value="1"/>
</dbReference>
<evidence type="ECO:0000259" key="1">
    <source>
        <dbReference type="Pfam" id="PF04480"/>
    </source>
</evidence>